<dbReference type="AlphaFoldDB" id="I3V153"/>
<evidence type="ECO:0000313" key="2">
    <source>
        <dbReference type="Proteomes" id="UP000005268"/>
    </source>
</evidence>
<dbReference type="EMBL" id="CP003588">
    <property type="protein sequence ID" value="AFK71474.1"/>
    <property type="molecule type" value="Genomic_DNA"/>
</dbReference>
<dbReference type="HOGENOM" id="CLU_2168860_0_0_6"/>
<accession>I3V153</accession>
<reference evidence="1 2" key="1">
    <citation type="journal article" date="2012" name="J. Bacteriol.">
        <title>Complete Genome Sequence of the Naphthalene-Degrading Pseudomonas putida Strain ND6.</title>
        <authorList>
            <person name="Li S."/>
            <person name="Zhao H."/>
            <person name="Li Y."/>
            <person name="Niu S."/>
            <person name="Cai B."/>
        </authorList>
    </citation>
    <scope>NUCLEOTIDE SEQUENCE [LARGE SCALE GENOMIC DNA]</scope>
    <source>
        <strain evidence="1 2">ND6</strain>
    </source>
</reference>
<dbReference type="KEGG" id="ppi:YSA_08694"/>
<name>I3V153_PSEPU</name>
<organism evidence="1 2">
    <name type="scientific">Pseudomonas putida ND6</name>
    <dbReference type="NCBI Taxonomy" id="231023"/>
    <lineage>
        <taxon>Bacteria</taxon>
        <taxon>Pseudomonadati</taxon>
        <taxon>Pseudomonadota</taxon>
        <taxon>Gammaproteobacteria</taxon>
        <taxon>Pseudomonadales</taxon>
        <taxon>Pseudomonadaceae</taxon>
        <taxon>Pseudomonas</taxon>
    </lineage>
</organism>
<proteinExistence type="predicted"/>
<dbReference type="Proteomes" id="UP000005268">
    <property type="component" value="Chromosome"/>
</dbReference>
<protein>
    <submittedName>
        <fullName evidence="1">Uncharacterized protein</fullName>
    </submittedName>
</protein>
<sequence length="110" mass="12182">MPRPALPWVLPGVTGHIHYLAWPVYAVGLVARGRVGHLQLPVDTVVVTVTGLAWRHAAVPTLIIRQQFDGRLLLQFHAHAARIRRPEGEARRRGVQQVCAMSVHLPTPAQ</sequence>
<evidence type="ECO:0000313" key="1">
    <source>
        <dbReference type="EMBL" id="AFK71474.1"/>
    </source>
</evidence>
<gene>
    <name evidence="1" type="ORF">YSA_08694</name>
</gene>